<dbReference type="RefSeq" id="WP_167082352.1">
    <property type="nucleotide sequence ID" value="NZ_BAAADC010000001.1"/>
</dbReference>
<dbReference type="PANTHER" id="PTHR30483">
    <property type="entry name" value="LEUCINE-SPECIFIC-BINDING PROTEIN"/>
    <property type="match status" value="1"/>
</dbReference>
<keyword evidence="6" id="KW-1185">Reference proteome</keyword>
<evidence type="ECO:0000256" key="1">
    <source>
        <dbReference type="ARBA" id="ARBA00010062"/>
    </source>
</evidence>
<keyword evidence="3" id="KW-0813">Transport</keyword>
<protein>
    <submittedName>
        <fullName evidence="5">ABC-type branched-subunit amino acid transport system substrate-binding protein</fullName>
    </submittedName>
</protein>
<sequence length="413" mass="43207">MSLSLLVSRLTRGPHPSRTFAIALCLAIGACTTAPVKTEAPQAAEPPPAPHQVSAETPNFLRLPNTPAQAVPVRVGVILPFDNANAGTRSLAKALMHAAQMALYDSGNRNIILMTAEDTGSSDDAVASAQKLLDQGAEVIVGPLFAGSVNAVAPLARDRGVPVLAFSTDRSVAGNGVYLLSFQPQSEVRRIVTYAAGQGRKKIGALIPQTPYGDVVEQEFRKVAQESGVSICAVARFSPSAGALTDPAATVAKADCDAVLVPQGGTLLRGITQTLAYSNLDTAKVKLLGTGLWYDPTAPKEGLLNGAWFAAPQPSNDDAFNAKYHQTFGSEPPQLAQLAYDAVSLVALLANGTPYHRFTQRAITDPNGFAGVSGIFRFRPDGSIERGLAVLAVEPTGFTLVNPAPTTFQGTHS</sequence>
<proteinExistence type="inferred from homology"/>
<evidence type="ECO:0000256" key="2">
    <source>
        <dbReference type="ARBA" id="ARBA00022729"/>
    </source>
</evidence>
<dbReference type="AlphaFoldDB" id="A0A846MY43"/>
<feature type="domain" description="Leucine-binding protein" evidence="4">
    <location>
        <begin position="72"/>
        <end position="394"/>
    </location>
</feature>
<accession>A0A846MY43</accession>
<dbReference type="InterPro" id="IPR028082">
    <property type="entry name" value="Peripla_BP_I"/>
</dbReference>
<dbReference type="Gene3D" id="3.40.50.2300">
    <property type="match status" value="2"/>
</dbReference>
<keyword evidence="3" id="KW-0029">Amino-acid transport</keyword>
<evidence type="ECO:0000259" key="4">
    <source>
        <dbReference type="Pfam" id="PF13458"/>
    </source>
</evidence>
<gene>
    <name evidence="5" type="ORF">FHS83_001477</name>
</gene>
<dbReference type="EMBL" id="JAASRM010000001">
    <property type="protein sequence ID" value="NIK88159.1"/>
    <property type="molecule type" value="Genomic_DNA"/>
</dbReference>
<evidence type="ECO:0000313" key="5">
    <source>
        <dbReference type="EMBL" id="NIK88159.1"/>
    </source>
</evidence>
<comment type="similarity">
    <text evidence="1">Belongs to the leucine-binding protein family.</text>
</comment>
<dbReference type="GO" id="GO:0006865">
    <property type="term" value="P:amino acid transport"/>
    <property type="evidence" value="ECO:0007669"/>
    <property type="project" value="UniProtKB-KW"/>
</dbReference>
<evidence type="ECO:0000313" key="6">
    <source>
        <dbReference type="Proteomes" id="UP000570514"/>
    </source>
</evidence>
<comment type="caution">
    <text evidence="5">The sequence shown here is derived from an EMBL/GenBank/DDBJ whole genome shotgun (WGS) entry which is preliminary data.</text>
</comment>
<name>A0A846MY43_9PROT</name>
<reference evidence="5 6" key="1">
    <citation type="submission" date="2020-03" db="EMBL/GenBank/DDBJ databases">
        <title>Genomic Encyclopedia of Type Strains, Phase IV (KMG-IV): sequencing the most valuable type-strain genomes for metagenomic binning, comparative biology and taxonomic classification.</title>
        <authorList>
            <person name="Goeker M."/>
        </authorList>
    </citation>
    <scope>NUCLEOTIDE SEQUENCE [LARGE SCALE GENOMIC DNA]</scope>
    <source>
        <strain evidence="5 6">DSM 19867</strain>
    </source>
</reference>
<organism evidence="5 6">
    <name type="scientific">Rhizomicrobium palustre</name>
    <dbReference type="NCBI Taxonomy" id="189966"/>
    <lineage>
        <taxon>Bacteria</taxon>
        <taxon>Pseudomonadati</taxon>
        <taxon>Pseudomonadota</taxon>
        <taxon>Alphaproteobacteria</taxon>
        <taxon>Micropepsales</taxon>
        <taxon>Micropepsaceae</taxon>
        <taxon>Rhizomicrobium</taxon>
    </lineage>
</organism>
<dbReference type="Pfam" id="PF13458">
    <property type="entry name" value="Peripla_BP_6"/>
    <property type="match status" value="1"/>
</dbReference>
<dbReference type="Proteomes" id="UP000570514">
    <property type="component" value="Unassembled WGS sequence"/>
</dbReference>
<keyword evidence="2" id="KW-0732">Signal</keyword>
<dbReference type="InterPro" id="IPR051010">
    <property type="entry name" value="BCAA_transport"/>
</dbReference>
<dbReference type="CDD" id="cd06339">
    <property type="entry name" value="PBP1_YraM_LppC_lipoprotein-like"/>
    <property type="match status" value="1"/>
</dbReference>
<dbReference type="InterPro" id="IPR028081">
    <property type="entry name" value="Leu-bd"/>
</dbReference>
<dbReference type="SUPFAM" id="SSF53822">
    <property type="entry name" value="Periplasmic binding protein-like I"/>
    <property type="match status" value="1"/>
</dbReference>
<dbReference type="PANTHER" id="PTHR30483:SF6">
    <property type="entry name" value="PERIPLASMIC BINDING PROTEIN OF ABC TRANSPORTER FOR NATURAL AMINO ACIDS"/>
    <property type="match status" value="1"/>
</dbReference>
<evidence type="ECO:0000256" key="3">
    <source>
        <dbReference type="ARBA" id="ARBA00022970"/>
    </source>
</evidence>